<dbReference type="PANTHER" id="PTHR43685:SF2">
    <property type="entry name" value="GLYCOSYLTRANSFERASE 2-LIKE DOMAIN-CONTAINING PROTEIN"/>
    <property type="match status" value="1"/>
</dbReference>
<feature type="domain" description="Glycosyltransferase 2-like" evidence="1">
    <location>
        <begin position="12"/>
        <end position="62"/>
    </location>
</feature>
<dbReference type="InterPro" id="IPR001173">
    <property type="entry name" value="Glyco_trans_2-like"/>
</dbReference>
<gene>
    <name evidence="2" type="ORF">ENN90_03845</name>
</gene>
<evidence type="ECO:0000313" key="2">
    <source>
        <dbReference type="EMBL" id="HDR50741.1"/>
    </source>
</evidence>
<proteinExistence type="predicted"/>
<evidence type="ECO:0000259" key="1">
    <source>
        <dbReference type="Pfam" id="PF00535"/>
    </source>
</evidence>
<dbReference type="InterPro" id="IPR050834">
    <property type="entry name" value="Glycosyltransf_2"/>
</dbReference>
<dbReference type="EMBL" id="DSDK01000217">
    <property type="protein sequence ID" value="HDR50741.1"/>
    <property type="molecule type" value="Genomic_DNA"/>
</dbReference>
<protein>
    <submittedName>
        <fullName evidence="2">Glycosyltransferase family 2 protein</fullName>
    </submittedName>
</protein>
<accession>A0A831LVT6</accession>
<reference evidence="2" key="1">
    <citation type="journal article" date="2020" name="mSystems">
        <title>Genome- and Community-Level Interaction Insights into Carbon Utilization and Element Cycling Functions of Hydrothermarchaeota in Hydrothermal Sediment.</title>
        <authorList>
            <person name="Zhou Z."/>
            <person name="Liu Y."/>
            <person name="Xu W."/>
            <person name="Pan J."/>
            <person name="Luo Z.H."/>
            <person name="Li M."/>
        </authorList>
    </citation>
    <scope>NUCLEOTIDE SEQUENCE [LARGE SCALE GENOMIC DNA]</scope>
    <source>
        <strain evidence="2">SpSt-1217</strain>
    </source>
</reference>
<dbReference type="InterPro" id="IPR029044">
    <property type="entry name" value="Nucleotide-diphossugar_trans"/>
</dbReference>
<dbReference type="Proteomes" id="UP000886047">
    <property type="component" value="Unassembled WGS sequence"/>
</dbReference>
<dbReference type="PANTHER" id="PTHR43685">
    <property type="entry name" value="GLYCOSYLTRANSFERASE"/>
    <property type="match status" value="1"/>
</dbReference>
<organism evidence="2">
    <name type="scientific">Mariniphaga anaerophila</name>
    <dbReference type="NCBI Taxonomy" id="1484053"/>
    <lineage>
        <taxon>Bacteria</taxon>
        <taxon>Pseudomonadati</taxon>
        <taxon>Bacteroidota</taxon>
        <taxon>Bacteroidia</taxon>
        <taxon>Marinilabiliales</taxon>
        <taxon>Prolixibacteraceae</taxon>
        <taxon>Mariniphaga</taxon>
    </lineage>
</organism>
<dbReference type="Gene3D" id="3.90.550.10">
    <property type="entry name" value="Spore Coat Polysaccharide Biosynthesis Protein SpsA, Chain A"/>
    <property type="match status" value="1"/>
</dbReference>
<comment type="caution">
    <text evidence="2">The sequence shown here is derived from an EMBL/GenBank/DDBJ whole genome shotgun (WGS) entry which is preliminary data.</text>
</comment>
<dbReference type="CDD" id="cd00761">
    <property type="entry name" value="Glyco_tranf_GTA_type"/>
    <property type="match status" value="1"/>
</dbReference>
<sequence>MFIGDKSIKLVTVAIPVYNGARYLESAVQSVINQDYPVSEIIIVDDNSTDNTYETVEKLKIKINRVC</sequence>
<dbReference type="Pfam" id="PF00535">
    <property type="entry name" value="Glycos_transf_2"/>
    <property type="match status" value="1"/>
</dbReference>
<dbReference type="SUPFAM" id="SSF53448">
    <property type="entry name" value="Nucleotide-diphospho-sugar transferases"/>
    <property type="match status" value="1"/>
</dbReference>
<dbReference type="AlphaFoldDB" id="A0A831LVT6"/>
<name>A0A831LVT6_9BACT</name>